<organism evidence="2 3">
    <name type="scientific">Streptomyces atroolivaceus</name>
    <dbReference type="NCBI Taxonomy" id="66869"/>
    <lineage>
        <taxon>Bacteria</taxon>
        <taxon>Bacillati</taxon>
        <taxon>Actinomycetota</taxon>
        <taxon>Actinomycetes</taxon>
        <taxon>Kitasatosporales</taxon>
        <taxon>Streptomycetaceae</taxon>
        <taxon>Streptomyces</taxon>
    </lineage>
</organism>
<dbReference type="GeneID" id="31237811"/>
<name>A0ABV9VGQ4_STRAZ</name>
<proteinExistence type="predicted"/>
<dbReference type="Proteomes" id="UP001595908">
    <property type="component" value="Unassembled WGS sequence"/>
</dbReference>
<dbReference type="EMBL" id="JBHSJE010000014">
    <property type="protein sequence ID" value="MFC4983144.1"/>
    <property type="molecule type" value="Genomic_DNA"/>
</dbReference>
<comment type="caution">
    <text evidence="2">The sequence shown here is derived from an EMBL/GenBank/DDBJ whole genome shotgun (WGS) entry which is preliminary data.</text>
</comment>
<evidence type="ECO:0000313" key="3">
    <source>
        <dbReference type="Proteomes" id="UP001595908"/>
    </source>
</evidence>
<dbReference type="RefSeq" id="WP_051709783.1">
    <property type="nucleotide sequence ID" value="NZ_JBHSJE010000014.1"/>
</dbReference>
<feature type="compositionally biased region" description="Polar residues" evidence="1">
    <location>
        <begin position="202"/>
        <end position="235"/>
    </location>
</feature>
<gene>
    <name evidence="2" type="ORF">ACFPL4_33195</name>
</gene>
<accession>A0ABV9VGQ4</accession>
<protein>
    <submittedName>
        <fullName evidence="2">Uncharacterized protein</fullName>
    </submittedName>
</protein>
<feature type="region of interest" description="Disordered" evidence="1">
    <location>
        <begin position="156"/>
        <end position="235"/>
    </location>
</feature>
<reference evidence="3" key="1">
    <citation type="journal article" date="2019" name="Int. J. Syst. Evol. Microbiol.">
        <title>The Global Catalogue of Microorganisms (GCM) 10K type strain sequencing project: providing services to taxonomists for standard genome sequencing and annotation.</title>
        <authorList>
            <consortium name="The Broad Institute Genomics Platform"/>
            <consortium name="The Broad Institute Genome Sequencing Center for Infectious Disease"/>
            <person name="Wu L."/>
            <person name="Ma J."/>
        </authorList>
    </citation>
    <scope>NUCLEOTIDE SEQUENCE [LARGE SCALE GENOMIC DNA]</scope>
    <source>
        <strain evidence="3">ICMP 257</strain>
    </source>
</reference>
<keyword evidence="3" id="KW-1185">Reference proteome</keyword>
<evidence type="ECO:0000313" key="2">
    <source>
        <dbReference type="EMBL" id="MFC4983144.1"/>
    </source>
</evidence>
<sequence length="409" mass="44534">MATITCVARRRVGAFTGLFRGRRREDELARVDAEITAFGEALARHSFVPGSHPDDSGLLADYQRALDAYEQAKREFVGDRTLQDAADVLRSLDEGRHALACVDAAMEGRPRPRRRPLCFFDPRHGPSTEEARWAPPEGAVRAIAVCAADAVRLSEGLPPIESGRTEDRPRLPSQTPPAPRAAPAAEGAVTRQPDRRPTTTDGQTSFPPASSTSYETWPENTGTQQRRASRGTTGVQLVRTNRNGPELLVVHIDQARNSWVELTGPPGRNGMPQKILAYGSALTRAIVPVPADGRDRIILEMTTKRGWRIWLHPPEHIPVLTDSVASTGAYVLRHPGGRMPLRVTQNEGSAFSLHELRPDYTPGALLVEGEGSFTAAATTSREPGLLYLQSRASWSITTTGGVHKVPPTP</sequence>
<evidence type="ECO:0000256" key="1">
    <source>
        <dbReference type="SAM" id="MobiDB-lite"/>
    </source>
</evidence>